<protein>
    <recommendedName>
        <fullName evidence="4">3-oxoacyl-[acyl-carrier-protein] reductase MabA</fullName>
    </recommendedName>
</protein>
<comment type="similarity">
    <text evidence="2">Belongs to the short-chain dehydrogenases/reductases (SDR) family.</text>
</comment>
<dbReference type="PANTHER" id="PTHR42879:SF2">
    <property type="entry name" value="3-OXOACYL-[ACYL-CARRIER-PROTEIN] REDUCTASE FABG"/>
    <property type="match status" value="1"/>
</dbReference>
<dbReference type="EMBL" id="CP029604">
    <property type="protein sequence ID" value="AWO84890.1"/>
    <property type="molecule type" value="Genomic_DNA"/>
</dbReference>
<dbReference type="KEGG" id="gta:BCM27_16300"/>
<evidence type="ECO:0000256" key="1">
    <source>
        <dbReference type="ARBA" id="ARBA00004191"/>
    </source>
</evidence>
<dbReference type="InterPro" id="IPR050259">
    <property type="entry name" value="SDR"/>
</dbReference>
<comment type="subcellular location">
    <subcellularLocation>
        <location evidence="1">Secreted</location>
        <location evidence="1">Cell wall</location>
    </subcellularLocation>
</comment>
<dbReference type="RefSeq" id="WP_004023049.1">
    <property type="nucleotide sequence ID" value="NZ_CABEIC010000002.1"/>
</dbReference>
<reference evidence="6 7" key="1">
    <citation type="submission" date="2018-05" db="EMBL/GenBank/DDBJ databases">
        <title>Complete genome sequence of Gordonia terrae NRRL B-16283.</title>
        <authorList>
            <person name="Garlena R.A."/>
            <person name="Russell D.A."/>
            <person name="Hatfull G.F."/>
        </authorList>
    </citation>
    <scope>NUCLEOTIDE SEQUENCE [LARGE SCALE GENOMIC DNA]</scope>
    <source>
        <strain evidence="6 7">NRRL B-16283</strain>
    </source>
</reference>
<dbReference type="Gene3D" id="3.40.50.720">
    <property type="entry name" value="NAD(P)-binding Rossmann-like Domain"/>
    <property type="match status" value="2"/>
</dbReference>
<dbReference type="AlphaFoldDB" id="A0AAD0K8F4"/>
<dbReference type="InterPro" id="IPR002347">
    <property type="entry name" value="SDR_fam"/>
</dbReference>
<dbReference type="Pfam" id="PF00106">
    <property type="entry name" value="adh_short"/>
    <property type="match status" value="1"/>
</dbReference>
<dbReference type="Proteomes" id="UP000247118">
    <property type="component" value="Chromosome"/>
</dbReference>
<evidence type="ECO:0000256" key="5">
    <source>
        <dbReference type="ARBA" id="ARBA00047400"/>
    </source>
</evidence>
<dbReference type="SUPFAM" id="SSF51735">
    <property type="entry name" value="NAD(P)-binding Rossmann-fold domains"/>
    <property type="match status" value="1"/>
</dbReference>
<evidence type="ECO:0000313" key="6">
    <source>
        <dbReference type="EMBL" id="AWO84890.1"/>
    </source>
</evidence>
<dbReference type="GeneID" id="32689384"/>
<keyword evidence="3" id="KW-0964">Secreted</keyword>
<dbReference type="InterPro" id="IPR036291">
    <property type="entry name" value="NAD(P)-bd_dom_sf"/>
</dbReference>
<sequence length="152" mass="15432">MTGPLTGRVALVTGGSRGVGRSVASRLARDGATVAITYRREAQAAAEVVDEIGAFGGRARAYQVSIDDVRAVESMVDTIASDLGAVDLLVSNAGSASRGTDIDDLDASSPSGRVCRPEDVAGAVAFLVSADSEYMTGQRLVVDGGGPKAAIF</sequence>
<dbReference type="PRINTS" id="PR00081">
    <property type="entry name" value="GDHRDH"/>
</dbReference>
<gene>
    <name evidence="6" type="ORF">DLJ61_16470</name>
</gene>
<accession>A0AAD0K8F4</accession>
<dbReference type="PANTHER" id="PTHR42879">
    <property type="entry name" value="3-OXOACYL-(ACYL-CARRIER-PROTEIN) REDUCTASE"/>
    <property type="match status" value="1"/>
</dbReference>
<evidence type="ECO:0000256" key="3">
    <source>
        <dbReference type="ARBA" id="ARBA00022512"/>
    </source>
</evidence>
<evidence type="ECO:0000256" key="4">
    <source>
        <dbReference type="ARBA" id="ARBA00040781"/>
    </source>
</evidence>
<name>A0AAD0K8F4_9ACTN</name>
<proteinExistence type="inferred from homology"/>
<dbReference type="GO" id="GO:0004316">
    <property type="term" value="F:3-oxoacyl-[acyl-carrier-protein] reductase (NADPH) activity"/>
    <property type="evidence" value="ECO:0007669"/>
    <property type="project" value="UniProtKB-EC"/>
</dbReference>
<organism evidence="6 7">
    <name type="scientific">Gordonia terrae</name>
    <dbReference type="NCBI Taxonomy" id="2055"/>
    <lineage>
        <taxon>Bacteria</taxon>
        <taxon>Bacillati</taxon>
        <taxon>Actinomycetota</taxon>
        <taxon>Actinomycetes</taxon>
        <taxon>Mycobacteriales</taxon>
        <taxon>Gordoniaceae</taxon>
        <taxon>Gordonia</taxon>
    </lineage>
</organism>
<keyword evidence="3" id="KW-0134">Cell wall</keyword>
<evidence type="ECO:0000256" key="2">
    <source>
        <dbReference type="ARBA" id="ARBA00006484"/>
    </source>
</evidence>
<comment type="catalytic activity">
    <reaction evidence="5">
        <text>a (3R)-hydroxyacyl-[ACP] + NADP(+) = a 3-oxoacyl-[ACP] + NADPH + H(+)</text>
        <dbReference type="Rhea" id="RHEA:17397"/>
        <dbReference type="Rhea" id="RHEA-COMP:9916"/>
        <dbReference type="Rhea" id="RHEA-COMP:9945"/>
        <dbReference type="ChEBI" id="CHEBI:15378"/>
        <dbReference type="ChEBI" id="CHEBI:57783"/>
        <dbReference type="ChEBI" id="CHEBI:58349"/>
        <dbReference type="ChEBI" id="CHEBI:78776"/>
        <dbReference type="ChEBI" id="CHEBI:78827"/>
        <dbReference type="EC" id="1.1.1.100"/>
    </reaction>
    <physiologicalReaction direction="right-to-left" evidence="5">
        <dbReference type="Rhea" id="RHEA:17399"/>
    </physiologicalReaction>
</comment>
<evidence type="ECO:0000313" key="7">
    <source>
        <dbReference type="Proteomes" id="UP000247118"/>
    </source>
</evidence>